<evidence type="ECO:0000313" key="1">
    <source>
        <dbReference type="EMBL" id="CAH0386243.1"/>
    </source>
</evidence>
<dbReference type="PANTHER" id="PTHR11362:SF44">
    <property type="entry name" value="PHOSPHATIDYLETHANOLAMINE-BINDING PROTEIN"/>
    <property type="match status" value="1"/>
</dbReference>
<dbReference type="EMBL" id="OU963864">
    <property type="protein sequence ID" value="CAH0386243.1"/>
    <property type="molecule type" value="Genomic_DNA"/>
</dbReference>
<reference evidence="1" key="1">
    <citation type="submission" date="2021-12" db="EMBL/GenBank/DDBJ databases">
        <authorList>
            <person name="King R."/>
        </authorList>
    </citation>
    <scope>NUCLEOTIDE SEQUENCE</scope>
</reference>
<sequence length="248" mass="29053">MQPWASKRYDRGINNFKMTRRKQKPANRCVEQFSLVISLLVVCVFKTVLPKALDVDRILRRYKIIPDIIDEAPKFVMDVAYRNNVIVEMGNKLDPIDMKLVPKVKWPTKNGIFYTLLMVDPDIPVAVGKKPAQRQHWIVGNIPGWNFRRGETITGYMGPMSPKYEGLRRTTFLVYSQKKRINFTEPRYSSKDRKMRSKLKFNVRQFVEKYILTSHAVNFARNGWPILERPMAPKKDFNPPNFDSELLS</sequence>
<keyword evidence="2" id="KW-1185">Reference proteome</keyword>
<gene>
    <name evidence="1" type="ORF">BEMITA_LOCUS5390</name>
</gene>
<dbReference type="Gene3D" id="3.90.280.10">
    <property type="entry name" value="PEBP-like"/>
    <property type="match status" value="1"/>
</dbReference>
<accession>A0A9P0A9P2</accession>
<protein>
    <submittedName>
        <fullName evidence="1">Uncharacterized protein</fullName>
    </submittedName>
</protein>
<dbReference type="PANTHER" id="PTHR11362">
    <property type="entry name" value="PHOSPHATIDYLETHANOLAMINE-BINDING PROTEIN"/>
    <property type="match status" value="1"/>
</dbReference>
<dbReference type="SUPFAM" id="SSF49777">
    <property type="entry name" value="PEBP-like"/>
    <property type="match status" value="1"/>
</dbReference>
<proteinExistence type="predicted"/>
<dbReference type="InterPro" id="IPR036610">
    <property type="entry name" value="PEBP-like_sf"/>
</dbReference>
<organism evidence="1 2">
    <name type="scientific">Bemisia tabaci</name>
    <name type="common">Sweetpotato whitefly</name>
    <name type="synonym">Aleurodes tabaci</name>
    <dbReference type="NCBI Taxonomy" id="7038"/>
    <lineage>
        <taxon>Eukaryota</taxon>
        <taxon>Metazoa</taxon>
        <taxon>Ecdysozoa</taxon>
        <taxon>Arthropoda</taxon>
        <taxon>Hexapoda</taxon>
        <taxon>Insecta</taxon>
        <taxon>Pterygota</taxon>
        <taxon>Neoptera</taxon>
        <taxon>Paraneoptera</taxon>
        <taxon>Hemiptera</taxon>
        <taxon>Sternorrhyncha</taxon>
        <taxon>Aleyrodoidea</taxon>
        <taxon>Aleyrodidae</taxon>
        <taxon>Aleyrodinae</taxon>
        <taxon>Bemisia</taxon>
    </lineage>
</organism>
<dbReference type="AlphaFoldDB" id="A0A9P0A9P2"/>
<evidence type="ECO:0000313" key="2">
    <source>
        <dbReference type="Proteomes" id="UP001152759"/>
    </source>
</evidence>
<dbReference type="Pfam" id="PF01161">
    <property type="entry name" value="PBP"/>
    <property type="match status" value="1"/>
</dbReference>
<dbReference type="InterPro" id="IPR035810">
    <property type="entry name" value="PEBP_euk"/>
</dbReference>
<dbReference type="Proteomes" id="UP001152759">
    <property type="component" value="Chromosome 3"/>
</dbReference>
<name>A0A9P0A9P2_BEMTA</name>
<dbReference type="InterPro" id="IPR008914">
    <property type="entry name" value="PEBP"/>
</dbReference>
<dbReference type="CDD" id="cd00866">
    <property type="entry name" value="PEBP_euk"/>
    <property type="match status" value="1"/>
</dbReference>